<name>A0A6A5UDK6_9PLEO</name>
<dbReference type="InterPro" id="IPR013154">
    <property type="entry name" value="ADH-like_N"/>
</dbReference>
<dbReference type="SUPFAM" id="SSF50129">
    <property type="entry name" value="GroES-like"/>
    <property type="match status" value="1"/>
</dbReference>
<proteinExistence type="predicted"/>
<dbReference type="GO" id="GO:0016491">
    <property type="term" value="F:oxidoreductase activity"/>
    <property type="evidence" value="ECO:0007669"/>
    <property type="project" value="InterPro"/>
</dbReference>
<dbReference type="AlphaFoldDB" id="A0A6A5UDK6"/>
<reference evidence="2" key="1">
    <citation type="journal article" date="2020" name="Stud. Mycol.">
        <title>101 Dothideomycetes genomes: a test case for predicting lifestyles and emergence of pathogens.</title>
        <authorList>
            <person name="Haridas S."/>
            <person name="Albert R."/>
            <person name="Binder M."/>
            <person name="Bloem J."/>
            <person name="Labutti K."/>
            <person name="Salamov A."/>
            <person name="Andreopoulos B."/>
            <person name="Baker S."/>
            <person name="Barry K."/>
            <person name="Bills G."/>
            <person name="Bluhm B."/>
            <person name="Cannon C."/>
            <person name="Castanera R."/>
            <person name="Culley D."/>
            <person name="Daum C."/>
            <person name="Ezra D."/>
            <person name="Gonzalez J."/>
            <person name="Henrissat B."/>
            <person name="Kuo A."/>
            <person name="Liang C."/>
            <person name="Lipzen A."/>
            <person name="Lutzoni F."/>
            <person name="Magnuson J."/>
            <person name="Mondo S."/>
            <person name="Nolan M."/>
            <person name="Ohm R."/>
            <person name="Pangilinan J."/>
            <person name="Park H.-J."/>
            <person name="Ramirez L."/>
            <person name="Alfaro M."/>
            <person name="Sun H."/>
            <person name="Tritt A."/>
            <person name="Yoshinaga Y."/>
            <person name="Zwiers L.-H."/>
            <person name="Turgeon B."/>
            <person name="Goodwin S."/>
            <person name="Spatafora J."/>
            <person name="Crous P."/>
            <person name="Grigoriev I."/>
        </authorList>
    </citation>
    <scope>NUCLEOTIDE SEQUENCE</scope>
    <source>
        <strain evidence="2">CBS 675.92</strain>
    </source>
</reference>
<evidence type="ECO:0000313" key="2">
    <source>
        <dbReference type="EMBL" id="KAF1963001.1"/>
    </source>
</evidence>
<dbReference type="InterPro" id="IPR011032">
    <property type="entry name" value="GroES-like_sf"/>
</dbReference>
<organism evidence="2 3">
    <name type="scientific">Byssothecium circinans</name>
    <dbReference type="NCBI Taxonomy" id="147558"/>
    <lineage>
        <taxon>Eukaryota</taxon>
        <taxon>Fungi</taxon>
        <taxon>Dikarya</taxon>
        <taxon>Ascomycota</taxon>
        <taxon>Pezizomycotina</taxon>
        <taxon>Dothideomycetes</taxon>
        <taxon>Pleosporomycetidae</taxon>
        <taxon>Pleosporales</taxon>
        <taxon>Massarineae</taxon>
        <taxon>Massarinaceae</taxon>
        <taxon>Byssothecium</taxon>
    </lineage>
</organism>
<dbReference type="EMBL" id="ML976978">
    <property type="protein sequence ID" value="KAF1963001.1"/>
    <property type="molecule type" value="Genomic_DNA"/>
</dbReference>
<accession>A0A6A5UDK6</accession>
<dbReference type="Pfam" id="PF00107">
    <property type="entry name" value="ADH_zinc_N"/>
    <property type="match status" value="1"/>
</dbReference>
<dbReference type="InterPro" id="IPR020843">
    <property type="entry name" value="ER"/>
</dbReference>
<sequence length="367" mass="38953">MPSPTNHTWTIPSTATSSSHLLKTSYAISTPGPNQVLVRLTAASLNFRDFLIASRSPSYPGDHKANLVPLADGAGFIHSAHPTSKFAGHEGSKVVLHPNAWLTGDVQNLDMSKIYGGFSQDGLLTEWKVVDDERVVEANGGLSTVELASIPTAGVTAWSAIRESLDGRFDGVLGEWKGGWKDKRLAGKTVLTQGTGGVSCFAIQIAAALGATVIATSSSDHKLELTRSLGATHLINYTKTQDWDKEVLRLTNGKGVDHVIEVGGAQTLLKSLNSTRSGGLVSVIGILSAAKQLPEEFVPAVLFGGKIVKGCVAFSRDMTTELVGFLEAHEIKPVIAETFEFDLAVAAFEALQKQNAVGKIIIKIGQE</sequence>
<protein>
    <submittedName>
        <fullName evidence="2">NAD-P-binding protein</fullName>
    </submittedName>
</protein>
<dbReference type="InterPro" id="IPR013149">
    <property type="entry name" value="ADH-like_C"/>
</dbReference>
<dbReference type="OrthoDB" id="3509362at2759"/>
<dbReference type="Proteomes" id="UP000800035">
    <property type="component" value="Unassembled WGS sequence"/>
</dbReference>
<dbReference type="Gene3D" id="3.40.50.720">
    <property type="entry name" value="NAD(P)-binding Rossmann-like Domain"/>
    <property type="match status" value="1"/>
</dbReference>
<evidence type="ECO:0000313" key="3">
    <source>
        <dbReference type="Proteomes" id="UP000800035"/>
    </source>
</evidence>
<evidence type="ECO:0000259" key="1">
    <source>
        <dbReference type="SMART" id="SM00829"/>
    </source>
</evidence>
<gene>
    <name evidence="2" type="ORF">CC80DRAFT_487426</name>
</gene>
<dbReference type="InterPro" id="IPR036291">
    <property type="entry name" value="NAD(P)-bd_dom_sf"/>
</dbReference>
<keyword evidence="3" id="KW-1185">Reference proteome</keyword>
<dbReference type="InterPro" id="IPR052711">
    <property type="entry name" value="Zinc_ADH-like"/>
</dbReference>
<dbReference type="PANTHER" id="PTHR45033">
    <property type="match status" value="1"/>
</dbReference>
<dbReference type="SMART" id="SM00829">
    <property type="entry name" value="PKS_ER"/>
    <property type="match status" value="1"/>
</dbReference>
<dbReference type="PANTHER" id="PTHR45033:SF2">
    <property type="entry name" value="ZINC-TYPE ALCOHOL DEHYDROGENASE-LIKE PROTEIN C1773.06C"/>
    <property type="match status" value="1"/>
</dbReference>
<dbReference type="Pfam" id="PF08240">
    <property type="entry name" value="ADH_N"/>
    <property type="match status" value="1"/>
</dbReference>
<dbReference type="Gene3D" id="3.90.180.10">
    <property type="entry name" value="Medium-chain alcohol dehydrogenases, catalytic domain"/>
    <property type="match status" value="1"/>
</dbReference>
<dbReference type="SUPFAM" id="SSF51735">
    <property type="entry name" value="NAD(P)-binding Rossmann-fold domains"/>
    <property type="match status" value="1"/>
</dbReference>
<dbReference type="CDD" id="cd08276">
    <property type="entry name" value="MDR7"/>
    <property type="match status" value="1"/>
</dbReference>
<feature type="domain" description="Enoyl reductase (ER)" evidence="1">
    <location>
        <begin position="14"/>
        <end position="362"/>
    </location>
</feature>